<evidence type="ECO:0000313" key="4">
    <source>
        <dbReference type="Proteomes" id="UP000054321"/>
    </source>
</evidence>
<dbReference type="OrthoDB" id="3557569at2759"/>
<dbReference type="PANTHER" id="PTHR35910:SF6">
    <property type="entry name" value="2EXR DOMAIN-CONTAINING PROTEIN"/>
    <property type="match status" value="1"/>
</dbReference>
<evidence type="ECO:0000259" key="2">
    <source>
        <dbReference type="Pfam" id="PF20150"/>
    </source>
</evidence>
<dbReference type="InterPro" id="IPR045518">
    <property type="entry name" value="2EXR"/>
</dbReference>
<reference evidence="3 4" key="1">
    <citation type="submission" date="2014-04" db="EMBL/GenBank/DDBJ databases">
        <authorList>
            <consortium name="DOE Joint Genome Institute"/>
            <person name="Kuo A."/>
            <person name="Martino E."/>
            <person name="Perotto S."/>
            <person name="Kohler A."/>
            <person name="Nagy L.G."/>
            <person name="Floudas D."/>
            <person name="Copeland A."/>
            <person name="Barry K.W."/>
            <person name="Cichocki N."/>
            <person name="Veneault-Fourrey C."/>
            <person name="LaButti K."/>
            <person name="Lindquist E.A."/>
            <person name="Lipzen A."/>
            <person name="Lundell T."/>
            <person name="Morin E."/>
            <person name="Murat C."/>
            <person name="Sun H."/>
            <person name="Tunlid A."/>
            <person name="Henrissat B."/>
            <person name="Grigoriev I.V."/>
            <person name="Hibbett D.S."/>
            <person name="Martin F."/>
            <person name="Nordberg H.P."/>
            <person name="Cantor M.N."/>
            <person name="Hua S.X."/>
        </authorList>
    </citation>
    <scope>NUCLEOTIDE SEQUENCE [LARGE SCALE GENOMIC DNA]</scope>
    <source>
        <strain evidence="3 4">Zn</strain>
    </source>
</reference>
<dbReference type="InParanoid" id="A0A0C3H972"/>
<dbReference type="Pfam" id="PF20150">
    <property type="entry name" value="2EXR"/>
    <property type="match status" value="1"/>
</dbReference>
<gene>
    <name evidence="3" type="ORF">OIDMADRAFT_177160</name>
</gene>
<accession>A0A0C3H972</accession>
<protein>
    <recommendedName>
        <fullName evidence="2">2EXR domain-containing protein</fullName>
    </recommendedName>
</protein>
<dbReference type="EMBL" id="KN832872">
    <property type="protein sequence ID" value="KIN04796.1"/>
    <property type="molecule type" value="Genomic_DNA"/>
</dbReference>
<dbReference type="HOGENOM" id="CLU_692792_0_0_1"/>
<evidence type="ECO:0000256" key="1">
    <source>
        <dbReference type="SAM" id="MobiDB-lite"/>
    </source>
</evidence>
<keyword evidence="4" id="KW-1185">Reference proteome</keyword>
<feature type="domain" description="2EXR" evidence="2">
    <location>
        <begin position="138"/>
        <end position="205"/>
    </location>
</feature>
<organism evidence="3 4">
    <name type="scientific">Oidiodendron maius (strain Zn)</name>
    <dbReference type="NCBI Taxonomy" id="913774"/>
    <lineage>
        <taxon>Eukaryota</taxon>
        <taxon>Fungi</taxon>
        <taxon>Dikarya</taxon>
        <taxon>Ascomycota</taxon>
        <taxon>Pezizomycotina</taxon>
        <taxon>Leotiomycetes</taxon>
        <taxon>Leotiomycetes incertae sedis</taxon>
        <taxon>Myxotrichaceae</taxon>
        <taxon>Oidiodendron</taxon>
    </lineage>
</organism>
<feature type="region of interest" description="Disordered" evidence="1">
    <location>
        <begin position="73"/>
        <end position="93"/>
    </location>
</feature>
<dbReference type="AlphaFoldDB" id="A0A0C3H972"/>
<dbReference type="PANTHER" id="PTHR35910">
    <property type="entry name" value="2EXR DOMAIN-CONTAINING PROTEIN"/>
    <property type="match status" value="1"/>
</dbReference>
<reference evidence="4" key="2">
    <citation type="submission" date="2015-01" db="EMBL/GenBank/DDBJ databases">
        <title>Evolutionary Origins and Diversification of the Mycorrhizal Mutualists.</title>
        <authorList>
            <consortium name="DOE Joint Genome Institute"/>
            <consortium name="Mycorrhizal Genomics Consortium"/>
            <person name="Kohler A."/>
            <person name="Kuo A."/>
            <person name="Nagy L.G."/>
            <person name="Floudas D."/>
            <person name="Copeland A."/>
            <person name="Barry K.W."/>
            <person name="Cichocki N."/>
            <person name="Veneault-Fourrey C."/>
            <person name="LaButti K."/>
            <person name="Lindquist E.A."/>
            <person name="Lipzen A."/>
            <person name="Lundell T."/>
            <person name="Morin E."/>
            <person name="Murat C."/>
            <person name="Riley R."/>
            <person name="Ohm R."/>
            <person name="Sun H."/>
            <person name="Tunlid A."/>
            <person name="Henrissat B."/>
            <person name="Grigoriev I.V."/>
            <person name="Hibbett D.S."/>
            <person name="Martin F."/>
        </authorList>
    </citation>
    <scope>NUCLEOTIDE SEQUENCE [LARGE SCALE GENOMIC DNA]</scope>
    <source>
        <strain evidence="4">Zn</strain>
    </source>
</reference>
<proteinExistence type="predicted"/>
<name>A0A0C3H972_OIDMZ</name>
<evidence type="ECO:0000313" key="3">
    <source>
        <dbReference type="EMBL" id="KIN04796.1"/>
    </source>
</evidence>
<sequence>MTVRGNVPQYFLVPIQHPTNVEDRSRHIKNRLERLENGQKNLKSDQKWPTQKSMSLHILRQLNPVPEIIIQPPTPSQQEETEGGWTYSQPRTPMQPSPGLLTNLLERSLTPRPEFPYPVTMGPRRGPDAQSPVTESSFIYFTFLPLELRLQIWEMELKRPKFIEAQFSSQFYSPTFVGSCTGGSPLLSVCRESRELALCEDFAYLTPTQRDFGRKYVKIPIPHLGRAISNDLRWSRTPYVPKPFVAEKPLPFIPHTDTIFFRSLDRPQGGLQSLACNLVGFENIRHLALPLPTSGLPLRNEWKMCLSLFRNLDTLTFMVGCNEHSWLEDEEIELRDAEEWYQDGRARTVKVDKWLLDVSEVSPFLSSLNFEQRMRGSWDEDWKGINVRVVAWRKGCSD</sequence>
<dbReference type="Proteomes" id="UP000054321">
    <property type="component" value="Unassembled WGS sequence"/>
</dbReference>